<accession>A0A2C9UT97</accession>
<organism evidence="1">
    <name type="scientific">Manihot esculenta</name>
    <name type="common">Cassava</name>
    <name type="synonym">Jatropha manihot</name>
    <dbReference type="NCBI Taxonomy" id="3983"/>
    <lineage>
        <taxon>Eukaryota</taxon>
        <taxon>Viridiplantae</taxon>
        <taxon>Streptophyta</taxon>
        <taxon>Embryophyta</taxon>
        <taxon>Tracheophyta</taxon>
        <taxon>Spermatophyta</taxon>
        <taxon>Magnoliopsida</taxon>
        <taxon>eudicotyledons</taxon>
        <taxon>Gunneridae</taxon>
        <taxon>Pentapetalae</taxon>
        <taxon>rosids</taxon>
        <taxon>fabids</taxon>
        <taxon>Malpighiales</taxon>
        <taxon>Euphorbiaceae</taxon>
        <taxon>Crotonoideae</taxon>
        <taxon>Manihoteae</taxon>
        <taxon>Manihot</taxon>
    </lineage>
</organism>
<sequence>MQMYGVVVRLCSGCISTNREENRILGTTYSIVFIIN</sequence>
<reference evidence="1" key="1">
    <citation type="submission" date="2016-02" db="EMBL/GenBank/DDBJ databases">
        <title>WGS assembly of Manihot esculenta.</title>
        <authorList>
            <person name="Bredeson J.V."/>
            <person name="Prochnik S.E."/>
            <person name="Lyons J.B."/>
            <person name="Schmutz J."/>
            <person name="Grimwood J."/>
            <person name="Vrebalov J."/>
            <person name="Bart R.S."/>
            <person name="Amuge T."/>
            <person name="Ferguson M.E."/>
            <person name="Green R."/>
            <person name="Putnam N."/>
            <person name="Stites J."/>
            <person name="Rounsley S."/>
            <person name="Rokhsar D.S."/>
        </authorList>
    </citation>
    <scope>NUCLEOTIDE SEQUENCE [LARGE SCALE GENOMIC DNA]</scope>
    <source>
        <tissue evidence="1">Leaf</tissue>
    </source>
</reference>
<evidence type="ECO:0000313" key="1">
    <source>
        <dbReference type="EMBL" id="OAY34644.1"/>
    </source>
</evidence>
<protein>
    <submittedName>
        <fullName evidence="1">Uncharacterized protein</fullName>
    </submittedName>
</protein>
<name>A0A2C9UT97_MANES</name>
<dbReference type="AlphaFoldDB" id="A0A2C9UT97"/>
<gene>
    <name evidence="1" type="ORF">MANES_12G035900</name>
</gene>
<dbReference type="EMBL" id="CM004398">
    <property type="protein sequence ID" value="OAY34644.1"/>
    <property type="molecule type" value="Genomic_DNA"/>
</dbReference>
<proteinExistence type="predicted"/>